<dbReference type="Bgee" id="ENSACLG00000027749">
    <property type="expression patterns" value="Expressed in anal fin and 6 other cell types or tissues"/>
</dbReference>
<organism evidence="1 2">
    <name type="scientific">Astatotilapia calliptera</name>
    <name type="common">Eastern happy</name>
    <name type="synonym">Chromis callipterus</name>
    <dbReference type="NCBI Taxonomy" id="8154"/>
    <lineage>
        <taxon>Eukaryota</taxon>
        <taxon>Metazoa</taxon>
        <taxon>Chordata</taxon>
        <taxon>Craniata</taxon>
        <taxon>Vertebrata</taxon>
        <taxon>Euteleostomi</taxon>
        <taxon>Actinopterygii</taxon>
        <taxon>Neopterygii</taxon>
        <taxon>Teleostei</taxon>
        <taxon>Neoteleostei</taxon>
        <taxon>Acanthomorphata</taxon>
        <taxon>Ovalentaria</taxon>
        <taxon>Cichlomorphae</taxon>
        <taxon>Cichliformes</taxon>
        <taxon>Cichlidae</taxon>
        <taxon>African cichlids</taxon>
        <taxon>Pseudocrenilabrinae</taxon>
        <taxon>Haplochromini</taxon>
        <taxon>Astatotilapia</taxon>
    </lineage>
</organism>
<dbReference type="InterPro" id="IPR053082">
    <property type="entry name" value="Nuclear_GTPase_SLIP-GC"/>
</dbReference>
<protein>
    <submittedName>
        <fullName evidence="1">Uncharacterized protein</fullName>
    </submittedName>
</protein>
<dbReference type="GO" id="GO:0003924">
    <property type="term" value="F:GTPase activity"/>
    <property type="evidence" value="ECO:0007669"/>
    <property type="project" value="TreeGrafter"/>
</dbReference>
<dbReference type="AlphaFoldDB" id="A0A3P8RJW5"/>
<dbReference type="GeneTree" id="ENSGT00390000007091"/>
<reference evidence="1 2" key="1">
    <citation type="submission" date="2018-05" db="EMBL/GenBank/DDBJ databases">
        <authorList>
            <person name="Datahose"/>
        </authorList>
    </citation>
    <scope>NUCLEOTIDE SEQUENCE</scope>
</reference>
<dbReference type="OMA" id="STIWIVT"/>
<evidence type="ECO:0000313" key="1">
    <source>
        <dbReference type="Ensembl" id="ENSACLP00000041221.2"/>
    </source>
</evidence>
<proteinExistence type="predicted"/>
<reference evidence="1" key="4">
    <citation type="submission" date="2025-09" db="UniProtKB">
        <authorList>
            <consortium name="Ensembl"/>
        </authorList>
    </citation>
    <scope>IDENTIFICATION</scope>
</reference>
<accession>A0A3P8RJW5</accession>
<reference evidence="1" key="3">
    <citation type="submission" date="2025-08" db="UniProtKB">
        <authorList>
            <consortium name="Ensembl"/>
        </authorList>
    </citation>
    <scope>IDENTIFICATION</scope>
</reference>
<reference evidence="2" key="2">
    <citation type="submission" date="2023-03" db="EMBL/GenBank/DDBJ databases">
        <authorList>
            <consortium name="Wellcome Sanger Institute Data Sharing"/>
        </authorList>
    </citation>
    <scope>NUCLEOTIDE SEQUENCE [LARGE SCALE GENOMIC DNA]</scope>
</reference>
<evidence type="ECO:0000313" key="2">
    <source>
        <dbReference type="Proteomes" id="UP000265100"/>
    </source>
</evidence>
<dbReference type="PANTHER" id="PTHR47308">
    <property type="entry name" value="NUCLEAR GTPASE SLIP-GC"/>
    <property type="match status" value="1"/>
</dbReference>
<dbReference type="Proteomes" id="UP000265100">
    <property type="component" value="Chromosome 4"/>
</dbReference>
<keyword evidence="2" id="KW-1185">Reference proteome</keyword>
<dbReference type="Ensembl" id="ENSACLT00000042190.2">
    <property type="protein sequence ID" value="ENSACLP00000041221.2"/>
    <property type="gene ID" value="ENSACLG00000027749.2"/>
</dbReference>
<sequence length="434" mass="49613">MWRQIVGDCSTVWIVAEITRAASENEAWEILKSAHGLIGNGGQCEQIHFICTKSDPSDNRDIKNKEAKKEVTSEFRELNESLSDHFSGDCFKVFTVSAEEFLERKGVKEDVNEIAKLQDFLQNCNDCHSETCNYVTGACGILSLIEGARRRREGVGKADDVCKVLEKNMREQLNTVKTAVEEATKDFEQCLAEGIKNFITSEKKLKTFLDRKEPSFFSILVAVVKKDGIHTTKCGEQIDLNMMLASCLTDSIDKKFRETFPNDIKCGSFKGVISRFSLGTNSLIQKYNDVELQLIFLQTQEDKMKAQMEKFILKQKKKIYTSLTETVKENMTKCYIEAKKIEGDGALENMRKTIERHVYSNKKMYEEAKKTMLMKMDALKKVMLYTLQKIMKEAIEFSLKTAAYSLPDVSEYLETLTTHYNQLQGGQDEEMLQQ</sequence>
<dbReference type="STRING" id="8154.ENSACLP00000041226"/>
<dbReference type="PANTHER" id="PTHR47308:SF1">
    <property type="entry name" value="NUCLEAR GTPASE SLIP-GC"/>
    <property type="match status" value="1"/>
</dbReference>
<name>A0A3P8RJW5_ASTCA</name>